<evidence type="ECO:0000256" key="1">
    <source>
        <dbReference type="SAM" id="MobiDB-lite"/>
    </source>
</evidence>
<dbReference type="EMBL" id="CP024932">
    <property type="protein sequence ID" value="ATZ08497.1"/>
    <property type="molecule type" value="Genomic_DNA"/>
</dbReference>
<evidence type="ECO:0000313" key="6">
    <source>
        <dbReference type="EMBL" id="ATZ07733.1"/>
    </source>
</evidence>
<dbReference type="SUPFAM" id="SSF52540">
    <property type="entry name" value="P-loop containing nucleoside triphosphate hydrolases"/>
    <property type="match status" value="1"/>
</dbReference>
<evidence type="ECO:0000313" key="5">
    <source>
        <dbReference type="EMBL" id="ATZ07608.1"/>
    </source>
</evidence>
<dbReference type="RefSeq" id="WP_100618576.1">
    <property type="nucleotide sequence ID" value="NZ_CP024932.1"/>
</dbReference>
<dbReference type="EMBL" id="CP024932">
    <property type="protein sequence ID" value="ATZ08634.1"/>
    <property type="molecule type" value="Genomic_DNA"/>
</dbReference>
<evidence type="ECO:0000313" key="4">
    <source>
        <dbReference type="EMBL" id="ATZ07538.1"/>
    </source>
</evidence>
<evidence type="ECO:0000313" key="15">
    <source>
        <dbReference type="EMBL" id="ATZ09204.1"/>
    </source>
</evidence>
<dbReference type="EMBL" id="CP024932">
    <property type="protein sequence ID" value="ATZ07401.1"/>
    <property type="molecule type" value="Genomic_DNA"/>
</dbReference>
<dbReference type="EMBL" id="CP024932">
    <property type="protein sequence ID" value="ATZ09204.1"/>
    <property type="molecule type" value="Genomic_DNA"/>
</dbReference>
<dbReference type="EMBL" id="CP024932">
    <property type="protein sequence ID" value="ATZ08802.1"/>
    <property type="molecule type" value="Genomic_DNA"/>
</dbReference>
<dbReference type="AlphaFoldDB" id="A0ABC8CJH7"/>
<evidence type="ECO:0000313" key="9">
    <source>
        <dbReference type="EMBL" id="ATZ08034.1"/>
    </source>
</evidence>
<evidence type="ECO:0000313" key="20">
    <source>
        <dbReference type="Proteomes" id="UP000231994"/>
    </source>
</evidence>
<dbReference type="EMBL" id="CP024932">
    <property type="protein sequence ID" value="ATZ07904.1"/>
    <property type="molecule type" value="Genomic_DNA"/>
</dbReference>
<evidence type="ECO:0000313" key="14">
    <source>
        <dbReference type="EMBL" id="ATZ08940.1"/>
    </source>
</evidence>
<evidence type="ECO:0000313" key="19">
    <source>
        <dbReference type="EMBL" id="ATZ09434.1"/>
    </source>
</evidence>
<evidence type="ECO:0000259" key="2">
    <source>
        <dbReference type="Pfam" id="PF01695"/>
    </source>
</evidence>
<evidence type="ECO:0000313" key="8">
    <source>
        <dbReference type="EMBL" id="ATZ07904.1"/>
    </source>
</evidence>
<name>A0ABC8CJH7_CORST</name>
<dbReference type="PIRSF" id="PIRSF003073">
    <property type="entry name" value="DNAC_TnpB_IstB"/>
    <property type="match status" value="1"/>
</dbReference>
<proteinExistence type="predicted"/>
<dbReference type="EMBL" id="CP024932">
    <property type="protein sequence ID" value="ATZ07538.1"/>
    <property type="molecule type" value="Genomic_DNA"/>
</dbReference>
<evidence type="ECO:0000313" key="18">
    <source>
        <dbReference type="EMBL" id="ATZ09357.1"/>
    </source>
</evidence>
<gene>
    <name evidence="3" type="ORF">A9D01_00175</name>
    <name evidence="4" type="ORF">A9D01_00995</name>
    <name evidence="5" type="ORF">A9D01_01405</name>
    <name evidence="6" type="ORF">A9D01_02100</name>
    <name evidence="7" type="ORF">A9D01_02975</name>
    <name evidence="8" type="ORF">A9D01_03100</name>
    <name evidence="9" type="ORF">A9D01_03955</name>
    <name evidence="10" type="ORF">A9D01_05965</name>
    <name evidence="11" type="ORF">A9D01_06735</name>
    <name evidence="12" type="ORF">A9D01_07635</name>
    <name evidence="13" type="ORF">A9D01_08635</name>
    <name evidence="14" type="ORF">A9D01_09470</name>
    <name evidence="15" type="ORF">A9D01_11065</name>
    <name evidence="16" type="ORF">A9D01_11235</name>
    <name evidence="17" type="ORF">A9D01_11730</name>
    <name evidence="18" type="ORF">A9D01_11985</name>
    <name evidence="19" type="ORF">A9D01_12490</name>
</gene>
<dbReference type="InterPro" id="IPR027417">
    <property type="entry name" value="P-loop_NTPase"/>
</dbReference>
<evidence type="ECO:0000313" key="10">
    <source>
        <dbReference type="EMBL" id="ATZ08380.1"/>
    </source>
</evidence>
<feature type="region of interest" description="Disordered" evidence="1">
    <location>
        <begin position="251"/>
        <end position="270"/>
    </location>
</feature>
<protein>
    <recommendedName>
        <fullName evidence="2">IstB-like ATP-binding domain-containing protein</fullName>
    </recommendedName>
</protein>
<sequence>MEGIAMALTDEDFELLGSLRGMRVFATTLQEIVNDPSRDLDSFEDKIKEALDAQIAARDSKVIEKLVKAAKLPDALAALERFEAHSNRGITPDRIERLATCDWITYGRDLTIVGATGTGKSFLAQGLAVAACRHKLTARYFRLADLADEFDATADAAYERKALLEELTKPAVLVIDDFLATDVSAFALAQVFNLLVKREHSSTVIVSQHEPEYWYNVFSENAIADAVLSRLANNGSKLTLIGEDMRTRDDFQEERGTLSKQLKQRQRSKR</sequence>
<dbReference type="Pfam" id="PF01695">
    <property type="entry name" value="IstB_IS21"/>
    <property type="match status" value="1"/>
</dbReference>
<evidence type="ECO:0000313" key="16">
    <source>
        <dbReference type="EMBL" id="ATZ09229.1"/>
    </source>
</evidence>
<organism evidence="11 20">
    <name type="scientific">Corynebacterium striatum</name>
    <dbReference type="NCBI Taxonomy" id="43770"/>
    <lineage>
        <taxon>Bacteria</taxon>
        <taxon>Bacillati</taxon>
        <taxon>Actinomycetota</taxon>
        <taxon>Actinomycetes</taxon>
        <taxon>Mycobacteriales</taxon>
        <taxon>Corynebacteriaceae</taxon>
        <taxon>Corynebacterium</taxon>
    </lineage>
</organism>
<evidence type="ECO:0000313" key="12">
    <source>
        <dbReference type="EMBL" id="ATZ08634.1"/>
    </source>
</evidence>
<dbReference type="EMBL" id="CP024932">
    <property type="protein sequence ID" value="ATZ09312.1"/>
    <property type="molecule type" value="Genomic_DNA"/>
</dbReference>
<dbReference type="InterPro" id="IPR002611">
    <property type="entry name" value="IstB_ATP-bd"/>
</dbReference>
<accession>A0ABC8CJH7</accession>
<dbReference type="EMBL" id="CP024932">
    <property type="protein sequence ID" value="ATZ08940.1"/>
    <property type="molecule type" value="Genomic_DNA"/>
</dbReference>
<dbReference type="Proteomes" id="UP000231994">
    <property type="component" value="Chromosome"/>
</dbReference>
<evidence type="ECO:0000313" key="13">
    <source>
        <dbReference type="EMBL" id="ATZ08802.1"/>
    </source>
</evidence>
<evidence type="ECO:0000313" key="7">
    <source>
        <dbReference type="EMBL" id="ATZ07886.1"/>
    </source>
</evidence>
<dbReference type="InterPro" id="IPR028350">
    <property type="entry name" value="DNAC/IstB-like"/>
</dbReference>
<feature type="domain" description="IstB-like ATP-binding" evidence="2">
    <location>
        <begin position="25"/>
        <end position="249"/>
    </location>
</feature>
<evidence type="ECO:0000313" key="11">
    <source>
        <dbReference type="EMBL" id="ATZ08497.1"/>
    </source>
</evidence>
<dbReference type="EMBL" id="CP024932">
    <property type="protein sequence ID" value="ATZ08034.1"/>
    <property type="molecule type" value="Genomic_DNA"/>
</dbReference>
<dbReference type="EMBL" id="CP024932">
    <property type="protein sequence ID" value="ATZ09357.1"/>
    <property type="molecule type" value="Genomic_DNA"/>
</dbReference>
<evidence type="ECO:0000313" key="3">
    <source>
        <dbReference type="EMBL" id="ATZ07401.1"/>
    </source>
</evidence>
<dbReference type="EMBL" id="CP024932">
    <property type="protein sequence ID" value="ATZ07886.1"/>
    <property type="molecule type" value="Genomic_DNA"/>
</dbReference>
<dbReference type="EMBL" id="CP024932">
    <property type="protein sequence ID" value="ATZ07733.1"/>
    <property type="molecule type" value="Genomic_DNA"/>
</dbReference>
<dbReference type="EMBL" id="CP024932">
    <property type="protein sequence ID" value="ATZ08380.1"/>
    <property type="molecule type" value="Genomic_DNA"/>
</dbReference>
<dbReference type="Gene3D" id="3.40.50.300">
    <property type="entry name" value="P-loop containing nucleotide triphosphate hydrolases"/>
    <property type="match status" value="1"/>
</dbReference>
<dbReference type="EMBL" id="CP024932">
    <property type="protein sequence ID" value="ATZ09434.1"/>
    <property type="molecule type" value="Genomic_DNA"/>
</dbReference>
<dbReference type="PANTHER" id="PTHR30050">
    <property type="entry name" value="CHROMOSOMAL REPLICATION INITIATOR PROTEIN DNAA"/>
    <property type="match status" value="1"/>
</dbReference>
<reference evidence="11 20" key="1">
    <citation type="submission" date="2017-11" db="EMBL/GenBank/DDBJ databases">
        <title>Whole genome sequencing of cultured pathogen.</title>
        <authorList>
            <person name="Hoffmann M."/>
            <person name="Sanchez M."/>
            <person name="Timme R."/>
            <person name="Nudel K."/>
            <person name="Bry L."/>
        </authorList>
    </citation>
    <scope>NUCLEOTIDE SEQUENCE [LARGE SCALE GENOMIC DNA]</scope>
    <source>
        <strain evidence="11 20">216</strain>
    </source>
</reference>
<dbReference type="PANTHER" id="PTHR30050:SF4">
    <property type="entry name" value="ATP-BINDING PROTEIN RV3427C IN INSERTION SEQUENCE-RELATED"/>
    <property type="match status" value="1"/>
</dbReference>
<dbReference type="EMBL" id="CP024932">
    <property type="protein sequence ID" value="ATZ09229.1"/>
    <property type="molecule type" value="Genomic_DNA"/>
</dbReference>
<dbReference type="EMBL" id="CP024932">
    <property type="protein sequence ID" value="ATZ07608.1"/>
    <property type="molecule type" value="Genomic_DNA"/>
</dbReference>
<evidence type="ECO:0000313" key="17">
    <source>
        <dbReference type="EMBL" id="ATZ09312.1"/>
    </source>
</evidence>